<dbReference type="AlphaFoldDB" id="A0A061RZ36"/>
<dbReference type="SUPFAM" id="SSF55909">
    <property type="entry name" value="Pentein"/>
    <property type="match status" value="1"/>
</dbReference>
<accession>A0A061RZ36</accession>
<evidence type="ECO:0008006" key="2">
    <source>
        <dbReference type="Google" id="ProtNLM"/>
    </source>
</evidence>
<sequence length="497" mass="53961">MLQQRLFNSLTKFPSSFALAGTCDCRFFSSSIAATDDTAKQGEAQVVSVDEGPTFVSFPDSRWGARSELLHTCLPSSVESLNEFVVLRDAFATFDKPVRPIGEILAPLSKGRVAVSSALSYPEARVLVDCYRRAPGGDFILAEGSVDLLRYLRRELLRVDYVPDLAAAAGGTYNGSRAHSDSALQSSNEVLMVAPTAFTFNQQAAQDNYFMNSMEDKSGTSVTQQVCREFAGLYHQLNEVAGVKVQLFSHGEEHGTPDACFPNNWFSTHPAGEAGGSVGERTLVLYPMKCPNRAAERRDDMKALLSTKGYTRVLDLTAEEKSTSPAYFEGTGVLVNDRINGVAYVALSERAHPRLAEKWVEAMGYRDLVTFHATDAEGHPVYHTNVMMAVGTDVAIVCAESVDDPVEREHLLASLRKTHAVVEITRAQMGALCGNALEVVDGRGLPAMAMSTQAYNAFTADQRATILRHCASIIHAPIDTIERIGGGGVRCTLGEIF</sequence>
<reference evidence="1" key="1">
    <citation type="submission" date="2014-05" db="EMBL/GenBank/DDBJ databases">
        <title>The transcriptome of the halophilic microalga Tetraselmis sp. GSL018 isolated from the Great Salt Lake, Utah.</title>
        <authorList>
            <person name="Jinkerson R.E."/>
            <person name="D'Adamo S."/>
            <person name="Posewitz M.C."/>
        </authorList>
    </citation>
    <scope>NUCLEOTIDE SEQUENCE</scope>
    <source>
        <strain evidence="1">GSL018</strain>
    </source>
</reference>
<dbReference type="Pfam" id="PF19420">
    <property type="entry name" value="DDAH_eukar"/>
    <property type="match status" value="1"/>
</dbReference>
<proteinExistence type="predicted"/>
<evidence type="ECO:0000313" key="1">
    <source>
        <dbReference type="EMBL" id="JAC77228.1"/>
    </source>
</evidence>
<dbReference type="Gene3D" id="3.75.10.10">
    <property type="entry name" value="L-arginine/glycine Amidinotransferase, Chain A"/>
    <property type="match status" value="1"/>
</dbReference>
<dbReference type="PANTHER" id="PTHR43224">
    <property type="entry name" value="AMIDINOTRANSFERASE"/>
    <property type="match status" value="1"/>
</dbReference>
<name>A0A061RZ36_9CHLO</name>
<organism evidence="1">
    <name type="scientific">Tetraselmis sp. GSL018</name>
    <dbReference type="NCBI Taxonomy" id="582737"/>
    <lineage>
        <taxon>Eukaryota</taxon>
        <taxon>Viridiplantae</taxon>
        <taxon>Chlorophyta</taxon>
        <taxon>core chlorophytes</taxon>
        <taxon>Chlorodendrophyceae</taxon>
        <taxon>Chlorodendrales</taxon>
        <taxon>Chlorodendraceae</taxon>
        <taxon>Tetraselmis</taxon>
    </lineage>
</organism>
<dbReference type="EMBL" id="GBEZ01008306">
    <property type="protein sequence ID" value="JAC77228.1"/>
    <property type="molecule type" value="Transcribed_RNA"/>
</dbReference>
<protein>
    <recommendedName>
        <fullName evidence="2">Amidinotransferase</fullName>
    </recommendedName>
</protein>
<dbReference type="PANTHER" id="PTHR43224:SF1">
    <property type="entry name" value="AMIDINOTRANSFERASE"/>
    <property type="match status" value="1"/>
</dbReference>
<gene>
    <name evidence="1" type="ORF">TSPGSL018_18232</name>
</gene>
<dbReference type="InterPro" id="IPR014541">
    <property type="entry name" value="Amdntrnsf_FN0238"/>
</dbReference>